<dbReference type="AlphaFoldDB" id="A0A078KL85"/>
<evidence type="ECO:0000256" key="1">
    <source>
        <dbReference type="ARBA" id="ARBA00009981"/>
    </source>
</evidence>
<dbReference type="SUPFAM" id="SSF143120">
    <property type="entry name" value="YefM-like"/>
    <property type="match status" value="1"/>
</dbReference>
<sequence>MANIMPISELIEDPLKISKLCHSQDEPVFLTKDGYGDMVVMSIEQYETLKTQAMSNVAKQKVLENTAKSTEAEKIEAESSLREGIQKLPLEDVYDILKEELERQRNNINKKRFP</sequence>
<organism evidence="2 3">
    <name type="scientific">[Clostridium] cellulosi</name>
    <dbReference type="NCBI Taxonomy" id="29343"/>
    <lineage>
        <taxon>Bacteria</taxon>
        <taxon>Bacillati</taxon>
        <taxon>Bacillota</taxon>
        <taxon>Clostridia</taxon>
        <taxon>Eubacteriales</taxon>
        <taxon>Oscillospiraceae</taxon>
        <taxon>Oscillospiraceae incertae sedis</taxon>
    </lineage>
</organism>
<protein>
    <recommendedName>
        <fullName evidence="4">Antitoxin</fullName>
    </recommendedName>
</protein>
<evidence type="ECO:0000313" key="3">
    <source>
        <dbReference type="Proteomes" id="UP000032431"/>
    </source>
</evidence>
<proteinExistence type="inferred from homology"/>
<dbReference type="PATRIC" id="fig|29343.3.peg.90"/>
<evidence type="ECO:0008006" key="4">
    <source>
        <dbReference type="Google" id="ProtNLM"/>
    </source>
</evidence>
<name>A0A078KL85_9FIRM</name>
<dbReference type="STRING" id="29343.CCDG5_0083"/>
<gene>
    <name evidence="2" type="ORF">CCDG5_0083</name>
</gene>
<dbReference type="InterPro" id="IPR036165">
    <property type="entry name" value="YefM-like_sf"/>
</dbReference>
<dbReference type="EMBL" id="LM995447">
    <property type="protein sequence ID" value="CDZ23233.1"/>
    <property type="molecule type" value="Genomic_DNA"/>
</dbReference>
<dbReference type="KEGG" id="ccel:CCDG5_0083"/>
<comment type="similarity">
    <text evidence="1">Belongs to the phD/YefM antitoxin family.</text>
</comment>
<keyword evidence="3" id="KW-1185">Reference proteome</keyword>
<evidence type="ECO:0000313" key="2">
    <source>
        <dbReference type="EMBL" id="CDZ23233.1"/>
    </source>
</evidence>
<dbReference type="HOGENOM" id="CLU_166037_0_1_9"/>
<dbReference type="Proteomes" id="UP000032431">
    <property type="component" value="Chromosome I"/>
</dbReference>
<accession>A0A078KL85</accession>
<reference evidence="3" key="1">
    <citation type="submission" date="2014-07" db="EMBL/GenBank/DDBJ databases">
        <authorList>
            <person name="Wibberg D."/>
        </authorList>
    </citation>
    <scope>NUCLEOTIDE SEQUENCE [LARGE SCALE GENOMIC DNA]</scope>
    <source>
        <strain evidence="3">DG5</strain>
    </source>
</reference>